<evidence type="ECO:0000313" key="4">
    <source>
        <dbReference type="Proteomes" id="UP000583752"/>
    </source>
</evidence>
<dbReference type="InterPro" id="IPR021255">
    <property type="entry name" value="DUF2807"/>
</dbReference>
<dbReference type="RefSeq" id="WP_169464013.1">
    <property type="nucleotide sequence ID" value="NZ_JABBGG010000002.1"/>
</dbReference>
<evidence type="ECO:0000259" key="2">
    <source>
        <dbReference type="Pfam" id="PF10988"/>
    </source>
</evidence>
<dbReference type="Proteomes" id="UP000583752">
    <property type="component" value="Unassembled WGS sequence"/>
</dbReference>
<reference evidence="3 4" key="1">
    <citation type="submission" date="2020-04" db="EMBL/GenBank/DDBJ databases">
        <title>Massilia sp. RP-1-19 isolated from soil.</title>
        <authorList>
            <person name="Dahal R.H."/>
        </authorList>
    </citation>
    <scope>NUCLEOTIDE SEQUENCE [LARGE SCALE GENOMIC DNA]</scope>
    <source>
        <strain evidence="3 4">RP-1-19</strain>
    </source>
</reference>
<accession>A0A848HGE6</accession>
<dbReference type="Gene3D" id="2.160.20.120">
    <property type="match status" value="1"/>
</dbReference>
<protein>
    <submittedName>
        <fullName evidence="3">DUF2807 domain-containing protein</fullName>
    </submittedName>
</protein>
<dbReference type="EMBL" id="JABBGG010000002">
    <property type="protein sequence ID" value="NML60294.1"/>
    <property type="molecule type" value="Genomic_DNA"/>
</dbReference>
<sequence>MNKFLGMALTAAALSLPAASAVADELVSETRAIDARIVKVKLDGVINLRVKQGATPSLTLYGEKRHLAKVKTDLSGDTLRIDSDEGGWKFTNEKHEVRVELTLPNLNEFTSEGVGTTEVTGFTGEKISLALDGAGSVKVNSNYKNISSRLGGVGSMTLNAGSSDLVDLNMRGAGSITINGNSRMLRAKLGGVGSLDAKGLQSDTVDLDMTGLGGATVYARNAASLRLSGLGSATVYGNPASRNATARGLGNVSWK</sequence>
<evidence type="ECO:0000313" key="3">
    <source>
        <dbReference type="EMBL" id="NML60294.1"/>
    </source>
</evidence>
<keyword evidence="1" id="KW-0732">Signal</keyword>
<feature type="signal peptide" evidence="1">
    <location>
        <begin position="1"/>
        <end position="23"/>
    </location>
</feature>
<keyword evidence="4" id="KW-1185">Reference proteome</keyword>
<comment type="caution">
    <text evidence="3">The sequence shown here is derived from an EMBL/GenBank/DDBJ whole genome shotgun (WGS) entry which is preliminary data.</text>
</comment>
<feature type="domain" description="Putative auto-transporter adhesin head GIN" evidence="2">
    <location>
        <begin position="39"/>
        <end position="239"/>
    </location>
</feature>
<feature type="chain" id="PRO_5032271754" evidence="1">
    <location>
        <begin position="24"/>
        <end position="255"/>
    </location>
</feature>
<proteinExistence type="predicted"/>
<gene>
    <name evidence="3" type="ORF">HHL21_04170</name>
</gene>
<dbReference type="Pfam" id="PF10988">
    <property type="entry name" value="DUF2807"/>
    <property type="match status" value="1"/>
</dbReference>
<evidence type="ECO:0000256" key="1">
    <source>
        <dbReference type="SAM" id="SignalP"/>
    </source>
</evidence>
<organism evidence="3 4">
    <name type="scientific">Massilia polaris</name>
    <dbReference type="NCBI Taxonomy" id="2728846"/>
    <lineage>
        <taxon>Bacteria</taxon>
        <taxon>Pseudomonadati</taxon>
        <taxon>Pseudomonadota</taxon>
        <taxon>Betaproteobacteria</taxon>
        <taxon>Burkholderiales</taxon>
        <taxon>Oxalobacteraceae</taxon>
        <taxon>Telluria group</taxon>
        <taxon>Massilia</taxon>
    </lineage>
</organism>
<dbReference type="AlphaFoldDB" id="A0A848HGE6"/>
<name>A0A848HGE6_9BURK</name>